<accession>A0AAX1QC23</accession>
<feature type="transmembrane region" description="Helical" evidence="1">
    <location>
        <begin position="7"/>
        <end position="24"/>
    </location>
</feature>
<name>A0AAX1QC23_9BACI</name>
<keyword evidence="1" id="KW-0812">Transmembrane</keyword>
<sequence length="69" mass="7558">MKWIAPILVIIINIALFPIALLIGAFGGNILGFCLGITYILGPPNLIFLIIYLGIKRADKENKSVPNHK</sequence>
<evidence type="ECO:0000313" key="2">
    <source>
        <dbReference type="EMBL" id="RAS78696.1"/>
    </source>
</evidence>
<evidence type="ECO:0000313" key="3">
    <source>
        <dbReference type="Proteomes" id="UP000250174"/>
    </source>
</evidence>
<evidence type="ECO:0000256" key="1">
    <source>
        <dbReference type="SAM" id="Phobius"/>
    </source>
</evidence>
<proteinExistence type="predicted"/>
<feature type="transmembrane region" description="Helical" evidence="1">
    <location>
        <begin position="30"/>
        <end position="55"/>
    </location>
</feature>
<protein>
    <submittedName>
        <fullName evidence="2">Uncharacterized protein</fullName>
    </submittedName>
</protein>
<dbReference type="AlphaFoldDB" id="A0AAX1QC23"/>
<keyword evidence="1" id="KW-0472">Membrane</keyword>
<dbReference type="Proteomes" id="UP000250174">
    <property type="component" value="Unassembled WGS sequence"/>
</dbReference>
<comment type="caution">
    <text evidence="2">The sequence shown here is derived from an EMBL/GenBank/DDBJ whole genome shotgun (WGS) entry which is preliminary data.</text>
</comment>
<dbReference type="RefSeq" id="WP_111924904.1">
    <property type="nucleotide sequence ID" value="NZ_JAMAYK010000001.1"/>
</dbReference>
<reference evidence="2 3" key="1">
    <citation type="submission" date="2016-03" db="EMBL/GenBank/DDBJ databases">
        <title>Comparison of Bacillus endophyticus and B. anthracis characteristics using whole genome sequence analysis and microbiological techniques.</title>
        <authorList>
            <person name="Lekota K.E."/>
            <person name="Mafofo J."/>
            <person name="Rees J."/>
            <person name="Muchadeyi F.C."/>
            <person name="Madoroba E."/>
            <person name="Van Heerden H."/>
        </authorList>
    </citation>
    <scope>NUCLEOTIDE SEQUENCE [LARGE SCALE GENOMIC DNA]</scope>
    <source>
        <strain evidence="2 3">3631_10C</strain>
    </source>
</reference>
<organism evidence="2 3">
    <name type="scientific">Priestia endophytica</name>
    <dbReference type="NCBI Taxonomy" id="135735"/>
    <lineage>
        <taxon>Bacteria</taxon>
        <taxon>Bacillati</taxon>
        <taxon>Bacillota</taxon>
        <taxon>Bacilli</taxon>
        <taxon>Bacillales</taxon>
        <taxon>Bacillaceae</taxon>
        <taxon>Priestia</taxon>
    </lineage>
</organism>
<keyword evidence="1" id="KW-1133">Transmembrane helix</keyword>
<gene>
    <name evidence="2" type="ORF">A3864_08260</name>
</gene>
<dbReference type="EMBL" id="LVYK01000012">
    <property type="protein sequence ID" value="RAS78696.1"/>
    <property type="molecule type" value="Genomic_DNA"/>
</dbReference>